<dbReference type="PANTHER" id="PTHR12363:SF33">
    <property type="entry name" value="IMPORTIN-13"/>
    <property type="match status" value="1"/>
</dbReference>
<dbReference type="InterPro" id="IPR051345">
    <property type="entry name" value="Importin_beta-like_NTR"/>
</dbReference>
<accession>A0A430LG37</accession>
<proteinExistence type="inferred from homology"/>
<evidence type="ECO:0000256" key="1">
    <source>
        <dbReference type="ARBA" id="ARBA00004123"/>
    </source>
</evidence>
<dbReference type="InterPro" id="IPR057942">
    <property type="entry name" value="TPR_TNPO3_IPO13_3rd"/>
</dbReference>
<dbReference type="InterPro" id="IPR011989">
    <property type="entry name" value="ARM-like"/>
</dbReference>
<evidence type="ECO:0000313" key="7">
    <source>
        <dbReference type="Proteomes" id="UP000287124"/>
    </source>
</evidence>
<dbReference type="GO" id="GO:0005737">
    <property type="term" value="C:cytoplasm"/>
    <property type="evidence" value="ECO:0007669"/>
    <property type="project" value="TreeGrafter"/>
</dbReference>
<evidence type="ECO:0000256" key="2">
    <source>
        <dbReference type="ARBA" id="ARBA00007991"/>
    </source>
</evidence>
<name>A0A430LG37_9HYPO</name>
<protein>
    <recommendedName>
        <fullName evidence="8">Exportin-1/Importin-beta-like domain-containing protein</fullName>
    </recommendedName>
</protein>
<dbReference type="Proteomes" id="UP000287124">
    <property type="component" value="Unassembled WGS sequence"/>
</dbReference>
<evidence type="ECO:0000256" key="4">
    <source>
        <dbReference type="ARBA" id="ARBA00022927"/>
    </source>
</evidence>
<comment type="subcellular location">
    <subcellularLocation>
        <location evidence="1">Nucleus</location>
    </subcellularLocation>
</comment>
<reference evidence="6 7" key="1">
    <citation type="submission" date="2017-06" db="EMBL/GenBank/DDBJ databases">
        <title>Comparative genomic analysis of Ambrosia Fusariam Clade fungi.</title>
        <authorList>
            <person name="Stajich J.E."/>
            <person name="Carrillo J."/>
            <person name="Kijimoto T."/>
            <person name="Eskalen A."/>
            <person name="O'Donnell K."/>
            <person name="Kasson M."/>
        </authorList>
    </citation>
    <scope>NUCLEOTIDE SEQUENCE [LARGE SCALE GENOMIC DNA]</scope>
    <source>
        <strain evidence="6 7">UCR1854</strain>
    </source>
</reference>
<dbReference type="Pfam" id="PF24140">
    <property type="entry name" value="TPR_TNPO3_IPO13_3rd"/>
    <property type="match status" value="1"/>
</dbReference>
<evidence type="ECO:0000256" key="5">
    <source>
        <dbReference type="ARBA" id="ARBA00023242"/>
    </source>
</evidence>
<dbReference type="PANTHER" id="PTHR12363">
    <property type="entry name" value="TRANSPORTIN 3 AND IMPORTIN 13"/>
    <property type="match status" value="1"/>
</dbReference>
<dbReference type="InterPro" id="IPR016024">
    <property type="entry name" value="ARM-type_fold"/>
</dbReference>
<dbReference type="SUPFAM" id="SSF48371">
    <property type="entry name" value="ARM repeat"/>
    <property type="match status" value="1"/>
</dbReference>
<dbReference type="GO" id="GO:0006606">
    <property type="term" value="P:protein import into nucleus"/>
    <property type="evidence" value="ECO:0007669"/>
    <property type="project" value="TreeGrafter"/>
</dbReference>
<organism evidence="6 7">
    <name type="scientific">Fusarium euwallaceae</name>
    <dbReference type="NCBI Taxonomy" id="1147111"/>
    <lineage>
        <taxon>Eukaryota</taxon>
        <taxon>Fungi</taxon>
        <taxon>Dikarya</taxon>
        <taxon>Ascomycota</taxon>
        <taxon>Pezizomycotina</taxon>
        <taxon>Sordariomycetes</taxon>
        <taxon>Hypocreomycetidae</taxon>
        <taxon>Hypocreales</taxon>
        <taxon>Nectriaceae</taxon>
        <taxon>Fusarium</taxon>
        <taxon>Fusarium solani species complex</taxon>
    </lineage>
</organism>
<gene>
    <name evidence="6" type="ORF">BHE90_010939</name>
</gene>
<evidence type="ECO:0008006" key="8">
    <source>
        <dbReference type="Google" id="ProtNLM"/>
    </source>
</evidence>
<keyword evidence="7" id="KW-1185">Reference proteome</keyword>
<keyword evidence="5" id="KW-0539">Nucleus</keyword>
<keyword evidence="3" id="KW-0813">Transport</keyword>
<dbReference type="GO" id="GO:0005634">
    <property type="term" value="C:nucleus"/>
    <property type="evidence" value="ECO:0007669"/>
    <property type="project" value="UniProtKB-SubCell"/>
</dbReference>
<evidence type="ECO:0000313" key="6">
    <source>
        <dbReference type="EMBL" id="RTE74633.1"/>
    </source>
</evidence>
<evidence type="ECO:0000256" key="3">
    <source>
        <dbReference type="ARBA" id="ARBA00022448"/>
    </source>
</evidence>
<dbReference type="AlphaFoldDB" id="A0A430LG37"/>
<keyword evidence="4" id="KW-0653">Protein transport</keyword>
<dbReference type="EMBL" id="MIKF01000214">
    <property type="protein sequence ID" value="RTE74633.1"/>
    <property type="molecule type" value="Genomic_DNA"/>
</dbReference>
<dbReference type="Gene3D" id="1.25.10.10">
    <property type="entry name" value="Leucine-rich Repeat Variant"/>
    <property type="match status" value="1"/>
</dbReference>
<comment type="caution">
    <text evidence="6">The sequence shown here is derived from an EMBL/GenBank/DDBJ whole genome shotgun (WGS) entry which is preliminary data.</text>
</comment>
<comment type="similarity">
    <text evidence="2">Belongs to the importin beta family.</text>
</comment>
<sequence length="1103" mass="120812">MAATRGKPGVTPIHIHGHHKLNWNEVGIEAINHWKLCLLSLLLSMTSTPGLTEIEKSRDDEVLRGVTKRSPARHELEHENSSFGTPYRVLVNCHLGLLITTYYPCLFKKPPRSPVSPDHGGTITPHLYTRGGSPHPLPISAKLSRDHYTNTSNIISATRVKFFGALTIIIKLNNESSSLTSDDAVELLLVLIGWYLDSLRNGTGPLVIRKLSSALATFFLHFHRVWRRFTHHLCLCLASNQPLRPDALDDAPESSTLIESLDSAQTQAALWVLSNVLEDIAKFDLNSASNMGLYDAILENVPAAVALMSRGMSPQSTSQAAHQDSIKCLQSWVWFAQRASSRDTRLSEPIGPLVTAVISSLTVDELYDASVELMVDLLSNCSMFLTDAHIENLAELFDSSWFQNRYQALMQGDFDFDSVQFGQLLLAFGDAKVDKLMQLNDRRSQNLLSNLCGLLAAQGYPVAEDKIFVPALEFWSTYAETMTDAMYSDEGAANTWVPQALSHVLQAVSNAWQKVVYPPHDEFVSWDSNERIGFNDARKDVIDLLQSVYSLAGPQLVVTFADLVLKALSSSSWLQLEAAAFCLGGLADCVGEDTRCDGALASVFTSPLFSALRPGQADIPPKARQTCVALIEHYTEYFERNISHLPPALNLLFVVVGEHPMASAAAKSIYRLCSSCRGHLHTEADGFLNEYQNLVSRGRLDCGASEKISGGIASVIQAIPDSNLRYTSCARLLGFVQADVQRSLELLHSPDSGVTPCFVAPTCSYAASDESPALHTALKALRCLASIGRGLQAPDVSVDLDGEQARASKADPQLSHLQESIMTMIGQVQGAFNTSGEVVEIICTVLRSGFSEVEPGPFVLPPHSVAQYLTNQGLETPRVGLLVSTACSFVSSLEHDGLQSQHAMLNSVLLWVVGLLKQLPNPEADPELSQNGIEFVTRLLSKSPVILLRLEPQNAAEFFFLFTLQVLDGKEPLPKASAAVFWAVFVDLKCDSQELNDIAQQAMQMLGPLLSQSLARNIGGNASRSELDKLSEPLKKLVVRCPMAKSWLEAGLTHESFPSTRITHQEKSMFLKKIISLRGARATNQVVREFWLSAKGSSFAYAS</sequence>